<dbReference type="Gene3D" id="3.10.129.10">
    <property type="entry name" value="Hotdog Thioesterase"/>
    <property type="match status" value="1"/>
</dbReference>
<dbReference type="EMBL" id="PNFZ01000002">
    <property type="protein sequence ID" value="PMB98715.1"/>
    <property type="molecule type" value="Genomic_DNA"/>
</dbReference>
<evidence type="ECO:0000256" key="1">
    <source>
        <dbReference type="ARBA" id="ARBA00005254"/>
    </source>
</evidence>
<dbReference type="InterPro" id="IPR029069">
    <property type="entry name" value="HotDog_dom_sf"/>
</dbReference>
<dbReference type="InterPro" id="IPR002539">
    <property type="entry name" value="MaoC-like_dom"/>
</dbReference>
<evidence type="ECO:0000313" key="4">
    <source>
        <dbReference type="Proteomes" id="UP000235703"/>
    </source>
</evidence>
<dbReference type="PANTHER" id="PTHR43841:SF3">
    <property type="entry name" value="(3R)-HYDROXYACYL-ACP DEHYDRATASE SUBUNIT HADB"/>
    <property type="match status" value="1"/>
</dbReference>
<proteinExistence type="inferred from homology"/>
<dbReference type="GO" id="GO:0006633">
    <property type="term" value="P:fatty acid biosynthetic process"/>
    <property type="evidence" value="ECO:0007669"/>
    <property type="project" value="InterPro"/>
</dbReference>
<dbReference type="PRINTS" id="PR01483">
    <property type="entry name" value="FASYNTHASE"/>
</dbReference>
<name>A0A2N6PJ63_9MICO</name>
<dbReference type="InterPro" id="IPR003965">
    <property type="entry name" value="Fatty_acid_synthase"/>
</dbReference>
<dbReference type="GO" id="GO:0005835">
    <property type="term" value="C:fatty acid synthase complex"/>
    <property type="evidence" value="ECO:0007669"/>
    <property type="project" value="InterPro"/>
</dbReference>
<accession>A0A2N6PJ63</accession>
<dbReference type="OrthoDB" id="9800237at2"/>
<dbReference type="GO" id="GO:0004312">
    <property type="term" value="F:fatty acid synthase activity"/>
    <property type="evidence" value="ECO:0007669"/>
    <property type="project" value="InterPro"/>
</dbReference>
<organism evidence="3 4">
    <name type="scientific">Brevibacterium luteolum</name>
    <dbReference type="NCBI Taxonomy" id="199591"/>
    <lineage>
        <taxon>Bacteria</taxon>
        <taxon>Bacillati</taxon>
        <taxon>Actinomycetota</taxon>
        <taxon>Actinomycetes</taxon>
        <taxon>Micrococcales</taxon>
        <taxon>Brevibacteriaceae</taxon>
        <taxon>Brevibacterium</taxon>
    </lineage>
</organism>
<evidence type="ECO:0000259" key="2">
    <source>
        <dbReference type="Pfam" id="PF01575"/>
    </source>
</evidence>
<reference evidence="3 4" key="1">
    <citation type="submission" date="2017-09" db="EMBL/GenBank/DDBJ databases">
        <title>Bacterial strain isolated from the female urinary microbiota.</title>
        <authorList>
            <person name="Thomas-White K."/>
            <person name="Kumar N."/>
            <person name="Forster S."/>
            <person name="Putonti C."/>
            <person name="Lawley T."/>
            <person name="Wolfe A.J."/>
        </authorList>
    </citation>
    <scope>NUCLEOTIDE SEQUENCE [LARGE SCALE GENOMIC DNA]</scope>
    <source>
        <strain evidence="3 4">UMB0680</strain>
    </source>
</reference>
<dbReference type="PANTHER" id="PTHR43841">
    <property type="entry name" value="3-HYDROXYACYL-THIOESTER DEHYDRATASE HTDX-RELATED"/>
    <property type="match status" value="1"/>
</dbReference>
<dbReference type="RefSeq" id="WP_102161435.1">
    <property type="nucleotide sequence ID" value="NZ_JALXPM010000001.1"/>
</dbReference>
<dbReference type="AlphaFoldDB" id="A0A2N6PJ63"/>
<gene>
    <name evidence="3" type="ORF">CJ198_05230</name>
</gene>
<dbReference type="GeneID" id="86841593"/>
<keyword evidence="4" id="KW-1185">Reference proteome</keyword>
<comment type="similarity">
    <text evidence="1">Belongs to the enoyl-CoA hydratase/isomerase family.</text>
</comment>
<dbReference type="SUPFAM" id="SSF54637">
    <property type="entry name" value="Thioesterase/thiol ester dehydrase-isomerase"/>
    <property type="match status" value="1"/>
</dbReference>
<dbReference type="Proteomes" id="UP000235703">
    <property type="component" value="Unassembled WGS sequence"/>
</dbReference>
<sequence>MSESVEREEYRPSGTDLAPKLRDQEVGRTVVSARIPLSRADLVAYAGASGDHNPIHWNERFAREVGLDDVIAHGMLSMGSVLARITEWAVDPGAIIDCRTRFTAPVVVADADSGAPDTPTAYLDMAAVVGAIDEEAGTVRLDISVSCGEDTVLGRTQAKVRLA</sequence>
<evidence type="ECO:0000313" key="3">
    <source>
        <dbReference type="EMBL" id="PMB98715.1"/>
    </source>
</evidence>
<dbReference type="Pfam" id="PF01575">
    <property type="entry name" value="MaoC_dehydratas"/>
    <property type="match status" value="1"/>
</dbReference>
<feature type="domain" description="MaoC-like" evidence="2">
    <location>
        <begin position="25"/>
        <end position="110"/>
    </location>
</feature>
<protein>
    <submittedName>
        <fullName evidence="3">Acyl dehydratase</fullName>
    </submittedName>
</protein>
<comment type="caution">
    <text evidence="3">The sequence shown here is derived from an EMBL/GenBank/DDBJ whole genome shotgun (WGS) entry which is preliminary data.</text>
</comment>